<dbReference type="GO" id="GO:0004314">
    <property type="term" value="F:[acyl-carrier-protein] S-malonyltransferase activity"/>
    <property type="evidence" value="ECO:0007669"/>
    <property type="project" value="UniProtKB-EC"/>
</dbReference>
<comment type="caution">
    <text evidence="6">The sequence shown here is derived from an EMBL/GenBank/DDBJ whole genome shotgun (WGS) entry which is preliminary data.</text>
</comment>
<protein>
    <recommendedName>
        <fullName evidence="1">[acyl-carrier-protein] S-malonyltransferase</fullName>
        <ecNumber evidence="1">2.3.1.39</ecNumber>
    </recommendedName>
</protein>
<dbReference type="Gene3D" id="3.30.70.250">
    <property type="entry name" value="Malonyl-CoA ACP transacylase, ACP-binding"/>
    <property type="match status" value="1"/>
</dbReference>
<keyword evidence="2 6" id="KW-0808">Transferase</keyword>
<reference evidence="6 7" key="1">
    <citation type="submission" date="2019-09" db="EMBL/GenBank/DDBJ databases">
        <title>Phylogeny of genus Pseudoclavibacter and closely related genus.</title>
        <authorList>
            <person name="Li Y."/>
        </authorList>
    </citation>
    <scope>NUCLEOTIDE SEQUENCE [LARGE SCALE GENOMIC DNA]</scope>
    <source>
        <strain evidence="6 7">KCTC 13959</strain>
    </source>
</reference>
<dbReference type="OrthoDB" id="3248271at2"/>
<dbReference type="GO" id="GO:0006633">
    <property type="term" value="P:fatty acid biosynthetic process"/>
    <property type="evidence" value="ECO:0007669"/>
    <property type="project" value="TreeGrafter"/>
</dbReference>
<evidence type="ECO:0000256" key="3">
    <source>
        <dbReference type="ARBA" id="ARBA00023315"/>
    </source>
</evidence>
<dbReference type="SUPFAM" id="SSF55048">
    <property type="entry name" value="Probable ACP-binding domain of malonyl-CoA ACP transacylase"/>
    <property type="match status" value="1"/>
</dbReference>
<evidence type="ECO:0000313" key="7">
    <source>
        <dbReference type="Proteomes" id="UP000433493"/>
    </source>
</evidence>
<evidence type="ECO:0000256" key="4">
    <source>
        <dbReference type="ARBA" id="ARBA00048462"/>
    </source>
</evidence>
<dbReference type="Pfam" id="PF00698">
    <property type="entry name" value="Acyl_transf_1"/>
    <property type="match status" value="1"/>
</dbReference>
<dbReference type="EMBL" id="WBKB01000002">
    <property type="protein sequence ID" value="KAB1644202.1"/>
    <property type="molecule type" value="Genomic_DNA"/>
</dbReference>
<evidence type="ECO:0000259" key="5">
    <source>
        <dbReference type="SMART" id="SM00827"/>
    </source>
</evidence>
<feature type="domain" description="Malonyl-CoA:ACP transacylase (MAT)" evidence="5">
    <location>
        <begin position="5"/>
        <end position="306"/>
    </location>
</feature>
<evidence type="ECO:0000313" key="6">
    <source>
        <dbReference type="EMBL" id="KAB1644202.1"/>
    </source>
</evidence>
<gene>
    <name evidence="6" type="ORF">F8O05_05370</name>
</gene>
<dbReference type="SMART" id="SM00827">
    <property type="entry name" value="PKS_AT"/>
    <property type="match status" value="1"/>
</dbReference>
<dbReference type="Gene3D" id="3.40.366.10">
    <property type="entry name" value="Malonyl-Coenzyme A Acyl Carrier Protein, domain 2"/>
    <property type="match status" value="1"/>
</dbReference>
<dbReference type="InterPro" id="IPR016035">
    <property type="entry name" value="Acyl_Trfase/lysoPLipase"/>
</dbReference>
<sequence>MTVVTFPGQGSQKPGFLSPWLEDSASRSTLEDLSTASGIDLIRHGTESDAETIRDTAVAQPLIVAAGILTWDALVGRLGDRVDGAAVAGHSVGEIAAAYAAGIFDAATAIRFVVKRSQLMAQDAAAVTTGMSAIIGGSEGDVIEHLNNLDLSPANFNGAGQIVAAGEPEQLEALRKNPPAGARVIPLKVAGAFHTRWMADAQAALAGLEEEFSVAKPTRPIHTNRDGSVVTDGVTYRRYLIEQVNRPVHWDLCMNAFLEAGYSGLVEAAPAGTLVGLAKRGMKGVPAAAINVPADIDTAAELFPGA</sequence>
<dbReference type="InterPro" id="IPR001227">
    <property type="entry name" value="Ac_transferase_dom_sf"/>
</dbReference>
<dbReference type="AlphaFoldDB" id="A0A7J5BDS6"/>
<dbReference type="RefSeq" id="WP_158051705.1">
    <property type="nucleotide sequence ID" value="NZ_WBKB01000002.1"/>
</dbReference>
<dbReference type="Proteomes" id="UP000433493">
    <property type="component" value="Unassembled WGS sequence"/>
</dbReference>
<evidence type="ECO:0000256" key="1">
    <source>
        <dbReference type="ARBA" id="ARBA00013258"/>
    </source>
</evidence>
<evidence type="ECO:0000256" key="2">
    <source>
        <dbReference type="ARBA" id="ARBA00022679"/>
    </source>
</evidence>
<dbReference type="GO" id="GO:0005829">
    <property type="term" value="C:cytosol"/>
    <property type="evidence" value="ECO:0007669"/>
    <property type="project" value="TreeGrafter"/>
</dbReference>
<accession>A0A7J5BDS6</accession>
<dbReference type="SUPFAM" id="SSF52151">
    <property type="entry name" value="FabD/lysophospholipase-like"/>
    <property type="match status" value="1"/>
</dbReference>
<name>A0A7J5BDS6_9MICO</name>
<keyword evidence="7" id="KW-1185">Reference proteome</keyword>
<dbReference type="InterPro" id="IPR016036">
    <property type="entry name" value="Malonyl_transacylase_ACP-bd"/>
</dbReference>
<dbReference type="PANTHER" id="PTHR42681">
    <property type="entry name" value="MALONYL-COA-ACYL CARRIER PROTEIN TRANSACYLASE, MITOCHONDRIAL"/>
    <property type="match status" value="1"/>
</dbReference>
<dbReference type="EC" id="2.3.1.39" evidence="1"/>
<organism evidence="6 7">
    <name type="scientific">Gulosibacter chungangensis</name>
    <dbReference type="NCBI Taxonomy" id="979746"/>
    <lineage>
        <taxon>Bacteria</taxon>
        <taxon>Bacillati</taxon>
        <taxon>Actinomycetota</taxon>
        <taxon>Actinomycetes</taxon>
        <taxon>Micrococcales</taxon>
        <taxon>Microbacteriaceae</taxon>
        <taxon>Gulosibacter</taxon>
    </lineage>
</organism>
<dbReference type="InterPro" id="IPR014043">
    <property type="entry name" value="Acyl_transferase_dom"/>
</dbReference>
<dbReference type="InterPro" id="IPR050858">
    <property type="entry name" value="Mal-CoA-ACP_Trans/PKS_FabD"/>
</dbReference>
<comment type="catalytic activity">
    <reaction evidence="4">
        <text>holo-[ACP] + malonyl-CoA = malonyl-[ACP] + CoA</text>
        <dbReference type="Rhea" id="RHEA:41792"/>
        <dbReference type="Rhea" id="RHEA-COMP:9623"/>
        <dbReference type="Rhea" id="RHEA-COMP:9685"/>
        <dbReference type="ChEBI" id="CHEBI:57287"/>
        <dbReference type="ChEBI" id="CHEBI:57384"/>
        <dbReference type="ChEBI" id="CHEBI:64479"/>
        <dbReference type="ChEBI" id="CHEBI:78449"/>
        <dbReference type="EC" id="2.3.1.39"/>
    </reaction>
</comment>
<proteinExistence type="predicted"/>
<dbReference type="PANTHER" id="PTHR42681:SF1">
    <property type="entry name" value="MALONYL-COA-ACYL CARRIER PROTEIN TRANSACYLASE, MITOCHONDRIAL"/>
    <property type="match status" value="1"/>
</dbReference>
<keyword evidence="3" id="KW-0012">Acyltransferase</keyword>